<dbReference type="Proteomes" id="UP000319010">
    <property type="component" value="Unassembled WGS sequence"/>
</dbReference>
<organism evidence="10 11">
    <name type="scientific">Actinomyces johnsonii</name>
    <dbReference type="NCBI Taxonomy" id="544581"/>
    <lineage>
        <taxon>Bacteria</taxon>
        <taxon>Bacillati</taxon>
        <taxon>Actinomycetota</taxon>
        <taxon>Actinomycetes</taxon>
        <taxon>Actinomycetales</taxon>
        <taxon>Actinomycetaceae</taxon>
        <taxon>Actinomyces</taxon>
    </lineage>
</organism>
<dbReference type="EC" id="2.10.1.1" evidence="7"/>
<dbReference type="SUPFAM" id="SSF53218">
    <property type="entry name" value="Molybdenum cofactor biosynthesis proteins"/>
    <property type="match status" value="1"/>
</dbReference>
<dbReference type="Gene3D" id="3.40.980.10">
    <property type="entry name" value="MoaB/Mog-like domain"/>
    <property type="match status" value="1"/>
</dbReference>
<dbReference type="InterPro" id="IPR001453">
    <property type="entry name" value="MoaB/Mog_dom"/>
</dbReference>
<dbReference type="GO" id="GO:0046872">
    <property type="term" value="F:metal ion binding"/>
    <property type="evidence" value="ECO:0007669"/>
    <property type="project" value="UniProtKB-UniRule"/>
</dbReference>
<dbReference type="RefSeq" id="WP_141425127.1">
    <property type="nucleotide sequence ID" value="NZ_JASPFB010000015.1"/>
</dbReference>
<evidence type="ECO:0000259" key="9">
    <source>
        <dbReference type="SMART" id="SM00852"/>
    </source>
</evidence>
<evidence type="ECO:0000313" key="10">
    <source>
        <dbReference type="EMBL" id="TQD41439.1"/>
    </source>
</evidence>
<dbReference type="SMART" id="SM00852">
    <property type="entry name" value="MoCF_biosynth"/>
    <property type="match status" value="1"/>
</dbReference>
<dbReference type="EMBL" id="VICB01000026">
    <property type="protein sequence ID" value="TQD41439.1"/>
    <property type="molecule type" value="Genomic_DNA"/>
</dbReference>
<evidence type="ECO:0000256" key="4">
    <source>
        <dbReference type="ARBA" id="ARBA00022505"/>
    </source>
</evidence>
<evidence type="ECO:0000256" key="1">
    <source>
        <dbReference type="ARBA" id="ARBA00002901"/>
    </source>
</evidence>
<feature type="domain" description="MoaB/Mog" evidence="9">
    <location>
        <begin position="187"/>
        <end position="335"/>
    </location>
</feature>
<dbReference type="SUPFAM" id="SSF63867">
    <property type="entry name" value="MoeA C-terminal domain-like"/>
    <property type="match status" value="1"/>
</dbReference>
<dbReference type="CDD" id="cd00887">
    <property type="entry name" value="MoeA"/>
    <property type="match status" value="1"/>
</dbReference>
<keyword evidence="7 10" id="KW-0808">Transferase</keyword>
<comment type="similarity">
    <text evidence="3 7">Belongs to the MoeA family.</text>
</comment>
<dbReference type="GO" id="GO:0005829">
    <property type="term" value="C:cytosol"/>
    <property type="evidence" value="ECO:0007669"/>
    <property type="project" value="TreeGrafter"/>
</dbReference>
<comment type="caution">
    <text evidence="10">The sequence shown here is derived from an EMBL/GenBank/DDBJ whole genome shotgun (WGS) entry which is preliminary data.</text>
</comment>
<dbReference type="PANTHER" id="PTHR10192">
    <property type="entry name" value="MOLYBDOPTERIN BIOSYNTHESIS PROTEIN"/>
    <property type="match status" value="1"/>
</dbReference>
<dbReference type="Gene3D" id="3.90.105.10">
    <property type="entry name" value="Molybdopterin biosynthesis moea protein, domain 2"/>
    <property type="match status" value="1"/>
</dbReference>
<comment type="cofactor">
    <cofactor evidence="7">
        <name>Mg(2+)</name>
        <dbReference type="ChEBI" id="CHEBI:18420"/>
    </cofactor>
</comment>
<keyword evidence="7" id="KW-0479">Metal-binding</keyword>
<dbReference type="Gene3D" id="2.170.190.11">
    <property type="entry name" value="Molybdopterin biosynthesis moea protein, domain 3"/>
    <property type="match status" value="1"/>
</dbReference>
<dbReference type="InterPro" id="IPR038987">
    <property type="entry name" value="MoeA-like"/>
</dbReference>
<dbReference type="SUPFAM" id="SSF63882">
    <property type="entry name" value="MoeA N-terminal region -like"/>
    <property type="match status" value="1"/>
</dbReference>
<evidence type="ECO:0000256" key="8">
    <source>
        <dbReference type="SAM" id="MobiDB-lite"/>
    </source>
</evidence>
<comment type="catalytic activity">
    <reaction evidence="6">
        <text>adenylyl-molybdopterin + molybdate = Mo-molybdopterin + AMP + H(+)</text>
        <dbReference type="Rhea" id="RHEA:35047"/>
        <dbReference type="ChEBI" id="CHEBI:15378"/>
        <dbReference type="ChEBI" id="CHEBI:36264"/>
        <dbReference type="ChEBI" id="CHEBI:62727"/>
        <dbReference type="ChEBI" id="CHEBI:71302"/>
        <dbReference type="ChEBI" id="CHEBI:456215"/>
        <dbReference type="EC" id="2.10.1.1"/>
    </reaction>
</comment>
<evidence type="ECO:0000256" key="6">
    <source>
        <dbReference type="ARBA" id="ARBA00047317"/>
    </source>
</evidence>
<dbReference type="UniPathway" id="UPA00344"/>
<dbReference type="Pfam" id="PF03453">
    <property type="entry name" value="MoeA_N"/>
    <property type="match status" value="1"/>
</dbReference>
<accession>A0A507ZVD6</accession>
<dbReference type="Gene3D" id="2.40.340.10">
    <property type="entry name" value="MoeA, C-terminal, domain IV"/>
    <property type="match status" value="1"/>
</dbReference>
<name>A0A507ZVD6_9ACTO</name>
<dbReference type="InterPro" id="IPR036135">
    <property type="entry name" value="MoeA_linker/N_sf"/>
</dbReference>
<dbReference type="InterPro" id="IPR036688">
    <property type="entry name" value="MoeA_C_domain_IV_sf"/>
</dbReference>
<dbReference type="GO" id="GO:0061599">
    <property type="term" value="F:molybdopterin molybdotransferase activity"/>
    <property type="evidence" value="ECO:0007669"/>
    <property type="project" value="UniProtKB-UniRule"/>
</dbReference>
<dbReference type="PANTHER" id="PTHR10192:SF5">
    <property type="entry name" value="GEPHYRIN"/>
    <property type="match status" value="1"/>
</dbReference>
<keyword evidence="4 7" id="KW-0500">Molybdenum</keyword>
<dbReference type="InterPro" id="IPR005110">
    <property type="entry name" value="MoeA_linker/N"/>
</dbReference>
<evidence type="ECO:0000256" key="3">
    <source>
        <dbReference type="ARBA" id="ARBA00010763"/>
    </source>
</evidence>
<dbReference type="InterPro" id="IPR036425">
    <property type="entry name" value="MoaB/Mog-like_dom_sf"/>
</dbReference>
<reference evidence="10 11" key="1">
    <citation type="submission" date="2019-06" db="EMBL/GenBank/DDBJ databases">
        <title>Draft genome sequence of Actinomyces johnsonii CCUG 34287T.</title>
        <authorList>
            <person name="Salva-Serra F."/>
            <person name="Cardew S."/>
            <person name="Moore E."/>
        </authorList>
    </citation>
    <scope>NUCLEOTIDE SEQUENCE [LARGE SCALE GENOMIC DNA]</scope>
    <source>
        <strain evidence="10 11">CCUG 34287</strain>
    </source>
</reference>
<dbReference type="NCBIfam" id="NF045515">
    <property type="entry name" value="Glp_gephyrin"/>
    <property type="match status" value="1"/>
</dbReference>
<evidence type="ECO:0000313" key="11">
    <source>
        <dbReference type="Proteomes" id="UP000319010"/>
    </source>
</evidence>
<feature type="region of interest" description="Disordered" evidence="8">
    <location>
        <begin position="462"/>
        <end position="481"/>
    </location>
</feature>
<comment type="function">
    <text evidence="1 7">Catalyzes the insertion of molybdate into adenylated molybdopterin with the concomitant release of AMP.</text>
</comment>
<keyword evidence="7" id="KW-0460">Magnesium</keyword>
<proteinExistence type="inferred from homology"/>
<feature type="region of interest" description="Disordered" evidence="8">
    <location>
        <begin position="371"/>
        <end position="396"/>
    </location>
</feature>
<dbReference type="AlphaFoldDB" id="A0A507ZVD6"/>
<comment type="pathway">
    <text evidence="2 7">Cofactor biosynthesis; molybdopterin biosynthesis.</text>
</comment>
<dbReference type="FunFam" id="2.170.190.11:FF:000001">
    <property type="entry name" value="Molybdopterin molybdenumtransferase"/>
    <property type="match status" value="1"/>
</dbReference>
<evidence type="ECO:0000256" key="7">
    <source>
        <dbReference type="RuleBase" id="RU365090"/>
    </source>
</evidence>
<keyword evidence="5 7" id="KW-0501">Molybdenum cofactor biosynthesis</keyword>
<dbReference type="GO" id="GO:0006777">
    <property type="term" value="P:Mo-molybdopterin cofactor biosynthetic process"/>
    <property type="evidence" value="ECO:0007669"/>
    <property type="project" value="UniProtKB-UniRule"/>
</dbReference>
<protein>
    <recommendedName>
        <fullName evidence="7">Molybdopterin molybdenumtransferase</fullName>
        <ecNumber evidence="7">2.10.1.1</ecNumber>
    </recommendedName>
</protein>
<evidence type="ECO:0000256" key="2">
    <source>
        <dbReference type="ARBA" id="ARBA00005046"/>
    </source>
</evidence>
<gene>
    <name evidence="10" type="ORF">FK256_13670</name>
</gene>
<sequence>MAQMIPLEDYVAQVLETLSPLENGRLALEQAHGRVLAEDVTAVVPVPPWTNSAMDGYAVRAGDTAGASPQTPVVLPVTGDIPAGAAPQPLAAGTAQRIMTGAMLPEGADAVVKVEDTDQAPGPRPLPERVELRAGARPGLNVRRAGEDVRAGDPVMAAGTRLSAAAVSALASVGLGSVPVAARVRVAVVSTGAELRDPGQALVPGTIPDSNGLLLAGLVSEHGADCASVTRSGDSAKELGEVLRRAAAGADLIVTSGGVSAGAFDPLTMLAQARRGEDAPVRLDFVKVAMQPGKPQGHGWVRADDGRRVPIICLPGNPVSVLVSFTTIVAPALARLAGFGNDPVDGEDGALPGRPRLTARAAVAWRTPPGRRQHVPVRFTGPPSRSAVGDDAGDHSGGHVDDRAGLPWVTPSHRLGSGSHLVASLPAAQALAVVAAEVEAVDVGDALPLIPLSHSFPRHLQVRASAPHSSRTNPSGPAVKA</sequence>
<evidence type="ECO:0000256" key="5">
    <source>
        <dbReference type="ARBA" id="ARBA00023150"/>
    </source>
</evidence>
<dbReference type="Pfam" id="PF00994">
    <property type="entry name" value="MoCF_biosynth"/>
    <property type="match status" value="1"/>
</dbReference>